<dbReference type="RefSeq" id="WP_124776533.1">
    <property type="nucleotide sequence ID" value="NZ_RQZA01000003.1"/>
</dbReference>
<dbReference type="EMBL" id="RQZA01000003">
    <property type="protein sequence ID" value="RRD31566.1"/>
    <property type="molecule type" value="Genomic_DNA"/>
</dbReference>
<keyword evidence="1" id="KW-0472">Membrane</keyword>
<protein>
    <submittedName>
        <fullName evidence="2">Uncharacterized protein</fullName>
    </submittedName>
</protein>
<dbReference type="AlphaFoldDB" id="A0A3P1VD59"/>
<reference evidence="2 3" key="1">
    <citation type="submission" date="2018-11" db="EMBL/GenBank/DDBJ databases">
        <title>Genomes From Bacteria Associated with the Canine Oral Cavity: a Test Case for Automated Genome-Based Taxonomic Assignment.</title>
        <authorList>
            <person name="Coil D.A."/>
            <person name="Jospin G."/>
            <person name="Darling A.E."/>
            <person name="Wallis C."/>
            <person name="Davis I.J."/>
            <person name="Harris S."/>
            <person name="Eisen J.A."/>
            <person name="Holcombe L.J."/>
            <person name="O'Flynn C."/>
        </authorList>
    </citation>
    <scope>NUCLEOTIDE SEQUENCE [LARGE SCALE GENOMIC DNA]</scope>
    <source>
        <strain evidence="2 3">OH4621_COT-116</strain>
    </source>
</reference>
<name>A0A3P1VD59_9STRE</name>
<organism evidence="2 3">
    <name type="scientific">Streptococcus minor</name>
    <dbReference type="NCBI Taxonomy" id="229549"/>
    <lineage>
        <taxon>Bacteria</taxon>
        <taxon>Bacillati</taxon>
        <taxon>Bacillota</taxon>
        <taxon>Bacilli</taxon>
        <taxon>Lactobacillales</taxon>
        <taxon>Streptococcaceae</taxon>
        <taxon>Streptococcus</taxon>
    </lineage>
</organism>
<evidence type="ECO:0000313" key="3">
    <source>
        <dbReference type="Proteomes" id="UP000281771"/>
    </source>
</evidence>
<evidence type="ECO:0000313" key="2">
    <source>
        <dbReference type="EMBL" id="RRD31566.1"/>
    </source>
</evidence>
<comment type="caution">
    <text evidence="2">The sequence shown here is derived from an EMBL/GenBank/DDBJ whole genome shotgun (WGS) entry which is preliminary data.</text>
</comment>
<keyword evidence="1" id="KW-1133">Transmembrane helix</keyword>
<sequence length="60" mass="6541">MKKVMFGLGLILAAVFLLFKDSIALPMVDIPLWILICSAVFIFGAISSLSEKITKEQLGV</sequence>
<dbReference type="Proteomes" id="UP000281771">
    <property type="component" value="Unassembled WGS sequence"/>
</dbReference>
<dbReference type="STRING" id="1123309.GCA_000377005_00771"/>
<gene>
    <name evidence="2" type="ORF">EII38_04920</name>
</gene>
<keyword evidence="1" id="KW-0812">Transmembrane</keyword>
<accession>A0A3P1VD59</accession>
<evidence type="ECO:0000256" key="1">
    <source>
        <dbReference type="SAM" id="Phobius"/>
    </source>
</evidence>
<keyword evidence="3" id="KW-1185">Reference proteome</keyword>
<proteinExistence type="predicted"/>
<feature type="transmembrane region" description="Helical" evidence="1">
    <location>
        <begin position="30"/>
        <end position="49"/>
    </location>
</feature>